<evidence type="ECO:0000313" key="4">
    <source>
        <dbReference type="Proteomes" id="UP000231279"/>
    </source>
</evidence>
<dbReference type="OrthoDB" id="1909155at2759"/>
<reference evidence="4" key="1">
    <citation type="journal article" date="2018" name="Gigascience">
        <title>Genome assembly of the Pink Ipe (Handroanthus impetiginosus, Bignoniaceae), a highly valued, ecologically keystone Neotropical timber forest tree.</title>
        <authorList>
            <person name="Silva-Junior O.B."/>
            <person name="Grattapaglia D."/>
            <person name="Novaes E."/>
            <person name="Collevatti R.G."/>
        </authorList>
    </citation>
    <scope>NUCLEOTIDE SEQUENCE [LARGE SCALE GENOMIC DNA]</scope>
    <source>
        <strain evidence="4">cv. UFG-1</strain>
    </source>
</reference>
<organism evidence="3 4">
    <name type="scientific">Handroanthus impetiginosus</name>
    <dbReference type="NCBI Taxonomy" id="429701"/>
    <lineage>
        <taxon>Eukaryota</taxon>
        <taxon>Viridiplantae</taxon>
        <taxon>Streptophyta</taxon>
        <taxon>Embryophyta</taxon>
        <taxon>Tracheophyta</taxon>
        <taxon>Spermatophyta</taxon>
        <taxon>Magnoliopsida</taxon>
        <taxon>eudicotyledons</taxon>
        <taxon>Gunneridae</taxon>
        <taxon>Pentapetalae</taxon>
        <taxon>asterids</taxon>
        <taxon>lamiids</taxon>
        <taxon>Lamiales</taxon>
        <taxon>Bignoniaceae</taxon>
        <taxon>Crescentiina</taxon>
        <taxon>Tabebuia alliance</taxon>
        <taxon>Handroanthus</taxon>
    </lineage>
</organism>
<keyword evidence="4" id="KW-1185">Reference proteome</keyword>
<dbReference type="PANTHER" id="PTHR46935:SF1">
    <property type="entry name" value="OS01G0674700 PROTEIN"/>
    <property type="match status" value="1"/>
</dbReference>
<feature type="repeat" description="PPR" evidence="2">
    <location>
        <begin position="537"/>
        <end position="571"/>
    </location>
</feature>
<evidence type="ECO:0000256" key="1">
    <source>
        <dbReference type="ARBA" id="ARBA00022737"/>
    </source>
</evidence>
<dbReference type="FunFam" id="1.25.40.10:FF:000363">
    <property type="entry name" value="Pentatricopeptide repeat-containing protein"/>
    <property type="match status" value="1"/>
</dbReference>
<dbReference type="Proteomes" id="UP000231279">
    <property type="component" value="Unassembled WGS sequence"/>
</dbReference>
<dbReference type="Pfam" id="PF01535">
    <property type="entry name" value="PPR"/>
    <property type="match status" value="3"/>
</dbReference>
<feature type="repeat" description="PPR" evidence="2">
    <location>
        <begin position="584"/>
        <end position="618"/>
    </location>
</feature>
<dbReference type="AlphaFoldDB" id="A0A2G9HJM7"/>
<dbReference type="InterPro" id="IPR011990">
    <property type="entry name" value="TPR-like_helical_dom_sf"/>
</dbReference>
<dbReference type="SUPFAM" id="SSF48452">
    <property type="entry name" value="TPR-like"/>
    <property type="match status" value="1"/>
</dbReference>
<dbReference type="NCBIfam" id="TIGR00756">
    <property type="entry name" value="PPR"/>
    <property type="match status" value="3"/>
</dbReference>
<evidence type="ECO:0000313" key="3">
    <source>
        <dbReference type="EMBL" id="PIN17742.1"/>
    </source>
</evidence>
<comment type="caution">
    <text evidence="3">The sequence shown here is derived from an EMBL/GenBank/DDBJ whole genome shotgun (WGS) entry which is preliminary data.</text>
</comment>
<dbReference type="GO" id="GO:0009658">
    <property type="term" value="P:chloroplast organization"/>
    <property type="evidence" value="ECO:0007669"/>
    <property type="project" value="InterPro"/>
</dbReference>
<evidence type="ECO:0008006" key="5">
    <source>
        <dbReference type="Google" id="ProtNLM"/>
    </source>
</evidence>
<proteinExistence type="predicted"/>
<dbReference type="Pfam" id="PF13812">
    <property type="entry name" value="PPR_3"/>
    <property type="match status" value="2"/>
</dbReference>
<dbReference type="GO" id="GO:0009507">
    <property type="term" value="C:chloroplast"/>
    <property type="evidence" value="ECO:0007669"/>
    <property type="project" value="TreeGrafter"/>
</dbReference>
<keyword evidence="1" id="KW-0677">Repeat</keyword>
<name>A0A2G9HJM7_9LAMI</name>
<dbReference type="Gene3D" id="1.25.40.10">
    <property type="entry name" value="Tetratricopeptide repeat domain"/>
    <property type="match status" value="3"/>
</dbReference>
<feature type="repeat" description="PPR" evidence="2">
    <location>
        <begin position="433"/>
        <end position="467"/>
    </location>
</feature>
<evidence type="ECO:0000256" key="2">
    <source>
        <dbReference type="PROSITE-ProRule" id="PRU00708"/>
    </source>
</evidence>
<feature type="repeat" description="PPR" evidence="2">
    <location>
        <begin position="364"/>
        <end position="398"/>
    </location>
</feature>
<dbReference type="STRING" id="429701.A0A2G9HJM7"/>
<dbReference type="PROSITE" id="PS51375">
    <property type="entry name" value="PPR"/>
    <property type="match status" value="4"/>
</dbReference>
<dbReference type="InterPro" id="IPR044645">
    <property type="entry name" value="DG1/EMB2279-like"/>
</dbReference>
<accession>A0A2G9HJM7</accession>
<dbReference type="PANTHER" id="PTHR46935">
    <property type="entry name" value="OS01G0674700 PROTEIN"/>
    <property type="match status" value="1"/>
</dbReference>
<dbReference type="EMBL" id="NKXS01001612">
    <property type="protein sequence ID" value="PIN17742.1"/>
    <property type="molecule type" value="Genomic_DNA"/>
</dbReference>
<protein>
    <recommendedName>
        <fullName evidence="5">Pentacotripeptide-repeat region of PRORP domain-containing protein</fullName>
    </recommendedName>
</protein>
<gene>
    <name evidence="3" type="ORF">CDL12_09587</name>
</gene>
<dbReference type="InterPro" id="IPR002885">
    <property type="entry name" value="PPR_rpt"/>
</dbReference>
<sequence length="770" mass="88993">MIGGLSVSDSLIEVLSLTNYSHNSLFPCGFSALRRPITVIAPRRKKQNRITIRNASSDGNGVLLDKEFEFKPSFDEYLKAMESVKIDRDNDNHSNGSTRKKRSIKKIVQEEEDNDEVTAVQENSRKGDFHKKSKLVREDPRESGLHEEINLGKVEKKQNRNFKFHTEKRSGIGESKFSDLERAAFKPLAYEDDVIDKPRISRVDMEERIQKLAKCLNGADIGMPEWKFSQMMRSAQIRFSDHSILRIVQILGNFGNWRRVLQVIEWIQSRERFKSHRIRHIYTAALDALGKAMRPVEALNLFQKMQEQMASYPDIVAYHSIAVTLGQAGYMKELFDVIDTMRSPPKKRFKTNLLEKWDPRLEPDIIVYNAVLNACVRRKYWEGAFWVLQQLSQRGQQPSCTTYGLVMEVMLACGKYNLVHDFFKKLQKSHIPNALIYKVLVNTLWKEGKIDEAILAVEEMEKRGIVGNAALYYDLARCLCSAGRCHEALKQVDKLCRVAKKPLVVTYTGLIQACLDSGDIENGAYIFNYMQKFCSPNLVTCNIMLKAFLDHGMFEKAKQLFLSLLENGSFIRHEEDYKVRVIPDIYSFNTMLDACAVEKRWDDLEFVYTQMLKYGHHFNAKRHLRLVLDARRAGKNELLEITWKYMVETERVPPPLLVKEMFCMRLEQGDYAAALSYINNFATVESQVFSRNSWLKIFMGNAHRFKEGTLDELVHEVSILLDRSENLTLQHLIDSCKEFLRTQRTSTDLEQIEVAGRSQTRLLSYSEISA</sequence>